<keyword evidence="4" id="KW-0804">Transcription</keyword>
<sequence>MNSQRIDLNLLRTFDVLMRTQSATLTARMLHKTQPGVSRDLAKLRHLLADPLLIIVRGRLEPTPRALDLHPAIQESLQRFDACIRSSLPFDPASALQTLNIAAYGYLELQLTPHLQSIVLEQAPGMVVCWHAAQGELVPDDLDAGRVDLQLGVYPECPQRFDMERLTTDRRVLVVRGEHPVVRDTVDLPTFLSLDFLTYSKLLRKETELDHALAQLGHRRRFSLLLSGFANAPFVLAGTDYATTMPLGAARMFAKNFPLRIVELPITLPGMTFSMLWHRRHQTAPAHMWLREQVRRAMRRSSGEVSGGAG</sequence>
<dbReference type="Pfam" id="PF03466">
    <property type="entry name" value="LysR_substrate"/>
    <property type="match status" value="1"/>
</dbReference>
<dbReference type="PANTHER" id="PTHR30118">
    <property type="entry name" value="HTH-TYPE TRANSCRIPTIONAL REGULATOR LEUO-RELATED"/>
    <property type="match status" value="1"/>
</dbReference>
<organism evidence="6 7">
    <name type="scientific">Variovorax rhizosphaerae</name>
    <dbReference type="NCBI Taxonomy" id="1836200"/>
    <lineage>
        <taxon>Bacteria</taxon>
        <taxon>Pseudomonadati</taxon>
        <taxon>Pseudomonadota</taxon>
        <taxon>Betaproteobacteria</taxon>
        <taxon>Burkholderiales</taxon>
        <taxon>Comamonadaceae</taxon>
        <taxon>Variovorax</taxon>
    </lineage>
</organism>
<dbReference type="RefSeq" id="WP_340346831.1">
    <property type="nucleotide sequence ID" value="NZ_JBBKZT010000021.1"/>
</dbReference>
<evidence type="ECO:0000256" key="1">
    <source>
        <dbReference type="ARBA" id="ARBA00009437"/>
    </source>
</evidence>
<evidence type="ECO:0000256" key="2">
    <source>
        <dbReference type="ARBA" id="ARBA00023015"/>
    </source>
</evidence>
<dbReference type="InterPro" id="IPR005119">
    <property type="entry name" value="LysR_subst-bd"/>
</dbReference>
<name>A0ABU8WUN4_9BURK</name>
<evidence type="ECO:0000259" key="5">
    <source>
        <dbReference type="PROSITE" id="PS50931"/>
    </source>
</evidence>
<comment type="caution">
    <text evidence="6">The sequence shown here is derived from an EMBL/GenBank/DDBJ whole genome shotgun (WGS) entry which is preliminary data.</text>
</comment>
<dbReference type="Gene3D" id="3.40.190.10">
    <property type="entry name" value="Periplasmic binding protein-like II"/>
    <property type="match status" value="2"/>
</dbReference>
<dbReference type="InterPro" id="IPR000847">
    <property type="entry name" value="LysR_HTH_N"/>
</dbReference>
<dbReference type="PANTHER" id="PTHR30118:SF15">
    <property type="entry name" value="TRANSCRIPTIONAL REGULATORY PROTEIN"/>
    <property type="match status" value="1"/>
</dbReference>
<reference evidence="6 7" key="1">
    <citation type="submission" date="2024-03" db="EMBL/GenBank/DDBJ databases">
        <title>Novel species of the genus Variovorax.</title>
        <authorList>
            <person name="Liu Q."/>
            <person name="Xin Y.-H."/>
        </authorList>
    </citation>
    <scope>NUCLEOTIDE SEQUENCE [LARGE SCALE GENOMIC DNA]</scope>
    <source>
        <strain evidence="6 7">KACC 18900</strain>
    </source>
</reference>
<evidence type="ECO:0000313" key="6">
    <source>
        <dbReference type="EMBL" id="MEJ8851265.1"/>
    </source>
</evidence>
<proteinExistence type="inferred from homology"/>
<keyword evidence="7" id="KW-1185">Reference proteome</keyword>
<feature type="domain" description="HTH lysR-type" evidence="5">
    <location>
        <begin position="6"/>
        <end position="63"/>
    </location>
</feature>
<dbReference type="Proteomes" id="UP001385892">
    <property type="component" value="Unassembled WGS sequence"/>
</dbReference>
<dbReference type="CDD" id="cd08417">
    <property type="entry name" value="PBP2_Nitroaromatics_like"/>
    <property type="match status" value="1"/>
</dbReference>
<keyword evidence="3" id="KW-0238">DNA-binding</keyword>
<dbReference type="PROSITE" id="PS50931">
    <property type="entry name" value="HTH_LYSR"/>
    <property type="match status" value="1"/>
</dbReference>
<dbReference type="InterPro" id="IPR037402">
    <property type="entry name" value="YidZ_PBP2"/>
</dbReference>
<dbReference type="InterPro" id="IPR036390">
    <property type="entry name" value="WH_DNA-bd_sf"/>
</dbReference>
<dbReference type="Pfam" id="PF00126">
    <property type="entry name" value="HTH_1"/>
    <property type="match status" value="1"/>
</dbReference>
<dbReference type="SUPFAM" id="SSF46785">
    <property type="entry name" value="Winged helix' DNA-binding domain"/>
    <property type="match status" value="1"/>
</dbReference>
<dbReference type="EMBL" id="JBBKZT010000021">
    <property type="protein sequence ID" value="MEJ8851265.1"/>
    <property type="molecule type" value="Genomic_DNA"/>
</dbReference>
<dbReference type="Gene3D" id="1.10.10.10">
    <property type="entry name" value="Winged helix-like DNA-binding domain superfamily/Winged helix DNA-binding domain"/>
    <property type="match status" value="1"/>
</dbReference>
<accession>A0ABU8WUN4</accession>
<evidence type="ECO:0000256" key="4">
    <source>
        <dbReference type="ARBA" id="ARBA00023163"/>
    </source>
</evidence>
<keyword evidence="2" id="KW-0805">Transcription regulation</keyword>
<dbReference type="InterPro" id="IPR050389">
    <property type="entry name" value="LysR-type_TF"/>
</dbReference>
<evidence type="ECO:0000313" key="7">
    <source>
        <dbReference type="Proteomes" id="UP001385892"/>
    </source>
</evidence>
<gene>
    <name evidence="6" type="ORF">WKW82_31835</name>
</gene>
<dbReference type="SUPFAM" id="SSF53850">
    <property type="entry name" value="Periplasmic binding protein-like II"/>
    <property type="match status" value="1"/>
</dbReference>
<evidence type="ECO:0000256" key="3">
    <source>
        <dbReference type="ARBA" id="ARBA00023125"/>
    </source>
</evidence>
<comment type="similarity">
    <text evidence="1">Belongs to the LysR transcriptional regulatory family.</text>
</comment>
<dbReference type="InterPro" id="IPR036388">
    <property type="entry name" value="WH-like_DNA-bd_sf"/>
</dbReference>
<protein>
    <submittedName>
        <fullName evidence="6">LysR family transcriptional regulator</fullName>
    </submittedName>
</protein>